<name>A0A942Z796_9FIRM</name>
<dbReference type="RefSeq" id="WP_203364955.1">
    <property type="nucleotide sequence ID" value="NZ_WSFT01000009.1"/>
</dbReference>
<evidence type="ECO:0000256" key="1">
    <source>
        <dbReference type="SAM" id="Phobius"/>
    </source>
</evidence>
<evidence type="ECO:0000313" key="2">
    <source>
        <dbReference type="EMBL" id="MBS4537023.1"/>
    </source>
</evidence>
<organism evidence="2 3">
    <name type="scientific">Anaeromonas frigoriresistens</name>
    <dbReference type="NCBI Taxonomy" id="2683708"/>
    <lineage>
        <taxon>Bacteria</taxon>
        <taxon>Bacillati</taxon>
        <taxon>Bacillota</taxon>
        <taxon>Tissierellia</taxon>
        <taxon>Tissierellales</taxon>
        <taxon>Thermohalobacteraceae</taxon>
        <taxon>Anaeromonas</taxon>
    </lineage>
</organism>
<accession>A0A942Z796</accession>
<feature type="transmembrane region" description="Helical" evidence="1">
    <location>
        <begin position="44"/>
        <end position="65"/>
    </location>
</feature>
<keyword evidence="1" id="KW-0812">Transmembrane</keyword>
<sequence>MLIEKFKGLIDFYFVLLTLVLAFVLFFIDANDLKKKGLKKERKIVVGLSIALAVIGPLTYIISIIL</sequence>
<keyword evidence="1" id="KW-1133">Transmembrane helix</keyword>
<comment type="caution">
    <text evidence="2">The sequence shown here is derived from an EMBL/GenBank/DDBJ whole genome shotgun (WGS) entry which is preliminary data.</text>
</comment>
<dbReference type="EMBL" id="WSFT01000009">
    <property type="protein sequence ID" value="MBS4537023.1"/>
    <property type="molecule type" value="Genomic_DNA"/>
</dbReference>
<dbReference type="NCBIfam" id="NF042414">
    <property type="entry name" value="CLC_0170_fam"/>
    <property type="match status" value="1"/>
</dbReference>
<dbReference type="AlphaFoldDB" id="A0A942Z796"/>
<evidence type="ECO:0000313" key="3">
    <source>
        <dbReference type="Proteomes" id="UP000724672"/>
    </source>
</evidence>
<keyword evidence="3" id="KW-1185">Reference proteome</keyword>
<proteinExistence type="predicted"/>
<protein>
    <submittedName>
        <fullName evidence="2">Uncharacterized protein</fullName>
    </submittedName>
</protein>
<feature type="transmembrane region" description="Helical" evidence="1">
    <location>
        <begin position="12"/>
        <end position="32"/>
    </location>
</feature>
<keyword evidence="1" id="KW-0472">Membrane</keyword>
<gene>
    <name evidence="2" type="ORF">GOQ27_01030</name>
</gene>
<dbReference type="Proteomes" id="UP000724672">
    <property type="component" value="Unassembled WGS sequence"/>
</dbReference>
<reference evidence="2" key="1">
    <citation type="submission" date="2019-12" db="EMBL/GenBank/DDBJ databases">
        <title>Clostridiaceae gen. nov. sp. nov., isolated from sediment in Xinjiang, China.</title>
        <authorList>
            <person name="Zhang R."/>
        </authorList>
    </citation>
    <scope>NUCLEOTIDE SEQUENCE</scope>
    <source>
        <strain evidence="2">D2Q-11</strain>
    </source>
</reference>
<dbReference type="InterPro" id="IPR049971">
    <property type="entry name" value="CLC_0170-like"/>
</dbReference>